<keyword evidence="1" id="KW-0812">Transmembrane</keyword>
<gene>
    <name evidence="2" type="ORF">METZ01_LOCUS469920</name>
</gene>
<dbReference type="AlphaFoldDB" id="A0A383BA60"/>
<keyword evidence="1" id="KW-0472">Membrane</keyword>
<evidence type="ECO:0000313" key="2">
    <source>
        <dbReference type="EMBL" id="SVE17066.1"/>
    </source>
</evidence>
<proteinExistence type="predicted"/>
<reference evidence="2" key="1">
    <citation type="submission" date="2018-05" db="EMBL/GenBank/DDBJ databases">
        <authorList>
            <person name="Lanie J.A."/>
            <person name="Ng W.-L."/>
            <person name="Kazmierczak K.M."/>
            <person name="Andrzejewski T.M."/>
            <person name="Davidsen T.M."/>
            <person name="Wayne K.J."/>
            <person name="Tettelin H."/>
            <person name="Glass J.I."/>
            <person name="Rusch D."/>
            <person name="Podicherti R."/>
            <person name="Tsui H.-C.T."/>
            <person name="Winkler M.E."/>
        </authorList>
    </citation>
    <scope>NUCLEOTIDE SEQUENCE</scope>
</reference>
<sequence length="34" mass="3844">MRFIVHILGGSRGGMMFLPLSFSTILYWAQTIAQ</sequence>
<name>A0A383BA60_9ZZZZ</name>
<evidence type="ECO:0000256" key="1">
    <source>
        <dbReference type="SAM" id="Phobius"/>
    </source>
</evidence>
<dbReference type="EMBL" id="UINC01198898">
    <property type="protein sequence ID" value="SVE17066.1"/>
    <property type="molecule type" value="Genomic_DNA"/>
</dbReference>
<protein>
    <submittedName>
        <fullName evidence="2">Uncharacterized protein</fullName>
    </submittedName>
</protein>
<accession>A0A383BA60</accession>
<keyword evidence="1" id="KW-1133">Transmembrane helix</keyword>
<feature type="transmembrane region" description="Helical" evidence="1">
    <location>
        <begin position="12"/>
        <end position="29"/>
    </location>
</feature>
<organism evidence="2">
    <name type="scientific">marine metagenome</name>
    <dbReference type="NCBI Taxonomy" id="408172"/>
    <lineage>
        <taxon>unclassified sequences</taxon>
        <taxon>metagenomes</taxon>
        <taxon>ecological metagenomes</taxon>
    </lineage>
</organism>